<dbReference type="AlphaFoldDB" id="A0A067YFP7"/>
<geneLocation type="mitochondrion" evidence="15"/>
<evidence type="ECO:0000256" key="3">
    <source>
        <dbReference type="ARBA" id="ARBA00010535"/>
    </source>
</evidence>
<keyword evidence="9 13" id="KW-0830">Ubiquinone</keyword>
<evidence type="ECO:0000256" key="6">
    <source>
        <dbReference type="ARBA" id="ARBA00022692"/>
    </source>
</evidence>
<keyword evidence="11 14" id="KW-0472">Membrane</keyword>
<feature type="transmembrane region" description="Helical" evidence="14">
    <location>
        <begin position="223"/>
        <end position="244"/>
    </location>
</feature>
<gene>
    <name evidence="15" type="primary">ND1</name>
</gene>
<evidence type="ECO:0000256" key="4">
    <source>
        <dbReference type="ARBA" id="ARBA00021009"/>
    </source>
</evidence>
<evidence type="ECO:0000256" key="2">
    <source>
        <dbReference type="ARBA" id="ARBA00004448"/>
    </source>
</evidence>
<evidence type="ECO:0000256" key="5">
    <source>
        <dbReference type="ARBA" id="ARBA00022448"/>
    </source>
</evidence>
<dbReference type="EC" id="7.1.1.2" evidence="13"/>
<proteinExistence type="inferred from homology"/>
<reference evidence="15" key="1">
    <citation type="journal article" date="2014" name="Mol. Biol. Rep.">
        <title>Complete mitochondrial genomes of Ceratobaeus sp. and Idris sp. (Hymenoptera: Scelionidae): shared gene rearrangements as potential phylogenetic markers at the tribal level.</title>
        <authorList>
            <person name="Mao M."/>
            <person name="Dowton M."/>
        </authorList>
    </citation>
    <scope>NUCLEOTIDE SEQUENCE</scope>
</reference>
<name>A0A067YFP7_9HYME</name>
<evidence type="ECO:0000313" key="15">
    <source>
        <dbReference type="EMBL" id="AHB23650.1"/>
    </source>
</evidence>
<feature type="transmembrane region" description="Helical" evidence="14">
    <location>
        <begin position="148"/>
        <end position="169"/>
    </location>
</feature>
<evidence type="ECO:0000256" key="8">
    <source>
        <dbReference type="ARBA" id="ARBA00022989"/>
    </source>
</evidence>
<protein>
    <recommendedName>
        <fullName evidence="4 13">NADH-ubiquinone oxidoreductase chain 1</fullName>
        <ecNumber evidence="13">7.1.1.2</ecNumber>
    </recommendedName>
</protein>
<dbReference type="PROSITE" id="PS00668">
    <property type="entry name" value="COMPLEX1_ND1_2"/>
    <property type="match status" value="1"/>
</dbReference>
<dbReference type="Pfam" id="PF00146">
    <property type="entry name" value="NADHdh"/>
    <property type="match status" value="1"/>
</dbReference>
<dbReference type="InterPro" id="IPR018086">
    <property type="entry name" value="NADH_UbQ_OxRdtase_su1_CS"/>
</dbReference>
<dbReference type="InterPro" id="IPR001694">
    <property type="entry name" value="NADH_UbQ_OxRdtase_su1/FPO"/>
</dbReference>
<evidence type="ECO:0000256" key="7">
    <source>
        <dbReference type="ARBA" id="ARBA00022792"/>
    </source>
</evidence>
<comment type="subcellular location">
    <subcellularLocation>
        <location evidence="2 12">Mitochondrion inner membrane</location>
        <topology evidence="2 12">Multi-pass membrane protein</topology>
    </subcellularLocation>
</comment>
<keyword evidence="6 12" id="KW-0812">Transmembrane</keyword>
<feature type="transmembrane region" description="Helical" evidence="14">
    <location>
        <begin position="105"/>
        <end position="127"/>
    </location>
</feature>
<keyword evidence="12" id="KW-0520">NAD</keyword>
<evidence type="ECO:0000256" key="12">
    <source>
        <dbReference type="RuleBase" id="RU000471"/>
    </source>
</evidence>
<organism evidence="15">
    <name type="scientific">Ceratobaeus sp. MM-2013</name>
    <dbReference type="NCBI Taxonomy" id="1429432"/>
    <lineage>
        <taxon>Eukaryota</taxon>
        <taxon>Metazoa</taxon>
        <taxon>Ecdysozoa</taxon>
        <taxon>Arthropoda</taxon>
        <taxon>Hexapoda</taxon>
        <taxon>Insecta</taxon>
        <taxon>Pterygota</taxon>
        <taxon>Neoptera</taxon>
        <taxon>Endopterygota</taxon>
        <taxon>Hymenoptera</taxon>
        <taxon>Apocrita</taxon>
        <taxon>Proctotrupomorpha</taxon>
        <taxon>Platygastroidea</taxon>
        <taxon>Scelionidae</taxon>
        <taxon>Scelioninae</taxon>
        <taxon>Ceratobaeus</taxon>
    </lineage>
</organism>
<evidence type="ECO:0000256" key="1">
    <source>
        <dbReference type="ARBA" id="ARBA00003257"/>
    </source>
</evidence>
<dbReference type="GO" id="GO:0003954">
    <property type="term" value="F:NADH dehydrogenase activity"/>
    <property type="evidence" value="ECO:0007669"/>
    <property type="project" value="TreeGrafter"/>
</dbReference>
<accession>A0A067YFP7</accession>
<dbReference type="PANTHER" id="PTHR11432">
    <property type="entry name" value="NADH DEHYDROGENASE SUBUNIT 1"/>
    <property type="match status" value="1"/>
</dbReference>
<keyword evidence="5" id="KW-0813">Transport</keyword>
<keyword evidence="8 14" id="KW-1133">Transmembrane helix</keyword>
<evidence type="ECO:0000256" key="10">
    <source>
        <dbReference type="ARBA" id="ARBA00023128"/>
    </source>
</evidence>
<dbReference type="GO" id="GO:0005743">
    <property type="term" value="C:mitochondrial inner membrane"/>
    <property type="evidence" value="ECO:0007669"/>
    <property type="project" value="UniProtKB-SubCell"/>
</dbReference>
<evidence type="ECO:0000256" key="14">
    <source>
        <dbReference type="SAM" id="Phobius"/>
    </source>
</evidence>
<evidence type="ECO:0000256" key="11">
    <source>
        <dbReference type="ARBA" id="ARBA00023136"/>
    </source>
</evidence>
<feature type="transmembrane region" description="Helical" evidence="14">
    <location>
        <begin position="6"/>
        <end position="27"/>
    </location>
</feature>
<dbReference type="GO" id="GO:0008137">
    <property type="term" value="F:NADH dehydrogenase (ubiquinone) activity"/>
    <property type="evidence" value="ECO:0007669"/>
    <property type="project" value="UniProtKB-EC"/>
</dbReference>
<dbReference type="PROSITE" id="PS00667">
    <property type="entry name" value="COMPLEX1_ND1_1"/>
    <property type="match status" value="1"/>
</dbReference>
<comment type="catalytic activity">
    <reaction evidence="13">
        <text>a ubiquinone + NADH + 5 H(+)(in) = a ubiquinol + NAD(+) + 4 H(+)(out)</text>
        <dbReference type="Rhea" id="RHEA:29091"/>
        <dbReference type="Rhea" id="RHEA-COMP:9565"/>
        <dbReference type="Rhea" id="RHEA-COMP:9566"/>
        <dbReference type="ChEBI" id="CHEBI:15378"/>
        <dbReference type="ChEBI" id="CHEBI:16389"/>
        <dbReference type="ChEBI" id="CHEBI:17976"/>
        <dbReference type="ChEBI" id="CHEBI:57540"/>
        <dbReference type="ChEBI" id="CHEBI:57945"/>
        <dbReference type="EC" id="7.1.1.2"/>
    </reaction>
</comment>
<comment type="similarity">
    <text evidence="3 12">Belongs to the complex I subunit 1 family.</text>
</comment>
<feature type="transmembrane region" description="Helical" evidence="14">
    <location>
        <begin position="250"/>
        <end position="270"/>
    </location>
</feature>
<dbReference type="EMBL" id="KF696669">
    <property type="protein sequence ID" value="AHB23650.1"/>
    <property type="molecule type" value="Genomic_DNA"/>
</dbReference>
<comment type="function">
    <text evidence="1">Core subunit of the mitochondrial membrane respiratory chain NADH dehydrogenase (Complex I) that is believed to belong to the minimal assembly required for catalysis. Complex I functions in the transfer of electrons from NADH to the respiratory chain. The immediate electron acceptor for the enzyme is believed to be ubiquinone.</text>
</comment>
<sequence>MLMYNLVLNYFVLIIFVLLGVSFFTLFERKLLSYFQIRKGPNKVGVIGILQAFSDGIKLFSKELMNLYQINVYYYFISPLMMFFISFMMWFLFPFVYNLLSLNNYMLILFCLMSVNVYPMMFSGIFSNSIYSMLGGLRAISQTISYEVSFILLIFSFLLMIESLNLILYLKEMSIYLIFIMFPLSVLLYVSILAELNRTPFDFSEGESELISGYNIEYMSSGFALIFLSEYMNIIFLSLIFCLLNFNLNWISFLIWMLMIYMVVMIRALLPRLRYDKLMFLIWLNYLPISLNYLMFLMMMKYMGV</sequence>
<keyword evidence="7" id="KW-0999">Mitochondrion inner membrane</keyword>
<feature type="transmembrane region" description="Helical" evidence="14">
    <location>
        <begin position="175"/>
        <end position="194"/>
    </location>
</feature>
<dbReference type="GO" id="GO:0009060">
    <property type="term" value="P:aerobic respiration"/>
    <property type="evidence" value="ECO:0007669"/>
    <property type="project" value="TreeGrafter"/>
</dbReference>
<evidence type="ECO:0000256" key="13">
    <source>
        <dbReference type="RuleBase" id="RU000473"/>
    </source>
</evidence>
<feature type="transmembrane region" description="Helical" evidence="14">
    <location>
        <begin position="282"/>
        <end position="303"/>
    </location>
</feature>
<evidence type="ECO:0000256" key="9">
    <source>
        <dbReference type="ARBA" id="ARBA00023075"/>
    </source>
</evidence>
<feature type="transmembrane region" description="Helical" evidence="14">
    <location>
        <begin position="72"/>
        <end position="93"/>
    </location>
</feature>
<dbReference type="PANTHER" id="PTHR11432:SF3">
    <property type="entry name" value="NADH-UBIQUINONE OXIDOREDUCTASE CHAIN 1"/>
    <property type="match status" value="1"/>
</dbReference>
<keyword evidence="10 13" id="KW-0496">Mitochondrion</keyword>